<dbReference type="Pfam" id="PF03198">
    <property type="entry name" value="Glyco_hydro_72"/>
    <property type="match status" value="1"/>
</dbReference>
<keyword evidence="3" id="KW-1015">Disulfide bond</keyword>
<dbReference type="GO" id="GO:0042124">
    <property type="term" value="F:1,3-beta-glucanosyltransferase activity"/>
    <property type="evidence" value="ECO:0007669"/>
    <property type="project" value="TreeGrafter"/>
</dbReference>
<comment type="similarity">
    <text evidence="1">Belongs to the glycosyl hydrolase 72 family.</text>
</comment>
<dbReference type="OrthoDB" id="63839at2759"/>
<evidence type="ECO:0000256" key="1">
    <source>
        <dbReference type="ARBA" id="ARBA00007528"/>
    </source>
</evidence>
<dbReference type="Gene3D" id="3.20.20.80">
    <property type="entry name" value="Glycosidases"/>
    <property type="match status" value="1"/>
</dbReference>
<name>A0A485KYC5_9STRA</name>
<dbReference type="GO" id="GO:0005886">
    <property type="term" value="C:plasma membrane"/>
    <property type="evidence" value="ECO:0007669"/>
    <property type="project" value="TreeGrafter"/>
</dbReference>
<reference evidence="7 8" key="1">
    <citation type="submission" date="2019-03" db="EMBL/GenBank/DDBJ databases">
        <authorList>
            <person name="Gaulin E."/>
            <person name="Dumas B."/>
        </authorList>
    </citation>
    <scope>NUCLEOTIDE SEQUENCE [LARGE SCALE GENOMIC DNA]</scope>
    <source>
        <strain evidence="7">CBS 568.67</strain>
    </source>
</reference>
<organism evidence="7 8">
    <name type="scientific">Aphanomyces stellatus</name>
    <dbReference type="NCBI Taxonomy" id="120398"/>
    <lineage>
        <taxon>Eukaryota</taxon>
        <taxon>Sar</taxon>
        <taxon>Stramenopiles</taxon>
        <taxon>Oomycota</taxon>
        <taxon>Saprolegniomycetes</taxon>
        <taxon>Saprolegniales</taxon>
        <taxon>Verrucalvaceae</taxon>
        <taxon>Aphanomyces</taxon>
    </lineage>
</organism>
<keyword evidence="4" id="KW-0325">Glycoprotein</keyword>
<evidence type="ECO:0000313" key="7">
    <source>
        <dbReference type="EMBL" id="VFT90363.1"/>
    </source>
</evidence>
<gene>
    <name evidence="7" type="primary">Aste57867_13525</name>
    <name evidence="6" type="ORF">As57867_013475</name>
    <name evidence="7" type="ORF">ASTE57867_13525</name>
</gene>
<evidence type="ECO:0000256" key="4">
    <source>
        <dbReference type="ARBA" id="ARBA00023180"/>
    </source>
</evidence>
<dbReference type="PANTHER" id="PTHR31468">
    <property type="entry name" value="1,3-BETA-GLUCANOSYLTRANSFERASE GAS1"/>
    <property type="match status" value="1"/>
</dbReference>
<accession>A0A485KYC5</accession>
<keyword evidence="8" id="KW-1185">Reference proteome</keyword>
<dbReference type="GO" id="GO:0034411">
    <property type="term" value="P:cell wall (1-&gt;3)-beta-D-glucan biosynthetic process"/>
    <property type="evidence" value="ECO:0007669"/>
    <property type="project" value="TreeGrafter"/>
</dbReference>
<evidence type="ECO:0000256" key="3">
    <source>
        <dbReference type="ARBA" id="ARBA00023157"/>
    </source>
</evidence>
<dbReference type="AlphaFoldDB" id="A0A485KYC5"/>
<evidence type="ECO:0000313" key="6">
    <source>
        <dbReference type="EMBL" id="KAF0695665.1"/>
    </source>
</evidence>
<keyword evidence="2 5" id="KW-0732">Signal</keyword>
<dbReference type="PANTHER" id="PTHR31468:SF2">
    <property type="entry name" value="1,3-BETA-GLUCANOSYLTRANSFERASE GAS1"/>
    <property type="match status" value="1"/>
</dbReference>
<dbReference type="SUPFAM" id="SSF51445">
    <property type="entry name" value="(Trans)glycosidases"/>
    <property type="match status" value="1"/>
</dbReference>
<dbReference type="EMBL" id="CAADRA010005481">
    <property type="protein sequence ID" value="VFT90363.1"/>
    <property type="molecule type" value="Genomic_DNA"/>
</dbReference>
<feature type="signal peptide" evidence="5">
    <location>
        <begin position="1"/>
        <end position="23"/>
    </location>
</feature>
<dbReference type="EMBL" id="VJMH01005460">
    <property type="protein sequence ID" value="KAF0695665.1"/>
    <property type="molecule type" value="Genomic_DNA"/>
</dbReference>
<dbReference type="Proteomes" id="UP000332933">
    <property type="component" value="Unassembled WGS sequence"/>
</dbReference>
<reference evidence="6" key="2">
    <citation type="submission" date="2019-06" db="EMBL/GenBank/DDBJ databases">
        <title>Genomics analysis of Aphanomyces spp. identifies a new class of oomycete effector associated with host adaptation.</title>
        <authorList>
            <person name="Gaulin E."/>
        </authorList>
    </citation>
    <scope>NUCLEOTIDE SEQUENCE</scope>
    <source>
        <strain evidence="6">CBS 578.67</strain>
    </source>
</reference>
<evidence type="ECO:0000256" key="2">
    <source>
        <dbReference type="ARBA" id="ARBA00022729"/>
    </source>
</evidence>
<evidence type="ECO:0000256" key="5">
    <source>
        <dbReference type="SAM" id="SignalP"/>
    </source>
</evidence>
<evidence type="ECO:0000313" key="8">
    <source>
        <dbReference type="Proteomes" id="UP000332933"/>
    </source>
</evidence>
<proteinExistence type="inferred from homology"/>
<feature type="chain" id="PRO_5036116249" evidence="5">
    <location>
        <begin position="24"/>
        <end position="474"/>
    </location>
</feature>
<dbReference type="InterPro" id="IPR004886">
    <property type="entry name" value="Glucanosyltransferase"/>
</dbReference>
<protein>
    <submittedName>
        <fullName evidence="7">Aste57867_13525 protein</fullName>
    </submittedName>
</protein>
<dbReference type="InterPro" id="IPR017853">
    <property type="entry name" value="GH"/>
</dbReference>
<sequence>MLAPLALQCMVFAAALMMTSVDAINPIEIVGTRLFEVGSGKPFQVKGVDYYPRPNAGKDDVNNHDIFTDEYEAIWKSHIQEFVALGVNTIRLYAVDPSKPHDKFMCALSAAGIYVIVDLAALCENCAITKDPYPACYPPQLKTRGQQIIAAFAKYNNVLAFSAGNEVNHFAKDMKTNAPCQKKFLRDMRVYIDSCAANMRNIPVGVVLADSDRDANALYYSCRTDPYDSLENAEWFGLNAYLQCDAPATAAAIGPGYNKLLNDFKSYKLPIPALMTEYGCLNKGFATVNGYAAQRTWMDAAWLLSAAFVDVFAGGLAFEFSTENANSKADAPFPFTSFGTQNYGLGYFDPATCEGTAASPCTYKRMPNFDLLAAQYNASKTALLPAKSAYTPSITTFPACPSTVPTLKSIVWASDATKDALCPDLTQTTLCSGDTIFTGKSKGGNNSPSGKSPASAATTTATAVAVGVMWSLLA</sequence>